<dbReference type="EMBL" id="QJPH01000533">
    <property type="protein sequence ID" value="PZN71181.1"/>
    <property type="molecule type" value="Genomic_DNA"/>
</dbReference>
<name>A0A2W4QG13_9GAMM</name>
<protein>
    <submittedName>
        <fullName evidence="1">Heme-binding protein</fullName>
    </submittedName>
</protein>
<dbReference type="AlphaFoldDB" id="A0A2W4QG13"/>
<dbReference type="Gene3D" id="3.20.80.10">
    <property type="entry name" value="Regulatory factor, effector binding domain"/>
    <property type="match status" value="1"/>
</dbReference>
<comment type="caution">
    <text evidence="1">The sequence shown here is derived from an EMBL/GenBank/DDBJ whole genome shotgun (WGS) entry which is preliminary data.</text>
</comment>
<dbReference type="Proteomes" id="UP000249396">
    <property type="component" value="Unassembled WGS sequence"/>
</dbReference>
<organism evidence="1 2">
    <name type="scientific">Candidatus Methylumidiphilus alinenensis</name>
    <dbReference type="NCBI Taxonomy" id="2202197"/>
    <lineage>
        <taxon>Bacteria</taxon>
        <taxon>Pseudomonadati</taxon>
        <taxon>Pseudomonadota</taxon>
        <taxon>Gammaproteobacteria</taxon>
        <taxon>Methylococcales</taxon>
        <taxon>Candidatus Methylumidiphilus</taxon>
    </lineage>
</organism>
<dbReference type="InterPro" id="IPR011256">
    <property type="entry name" value="Reg_factor_effector_dom_sf"/>
</dbReference>
<evidence type="ECO:0000313" key="1">
    <source>
        <dbReference type="EMBL" id="PZN71181.1"/>
    </source>
</evidence>
<dbReference type="PANTHER" id="PTHR11220">
    <property type="entry name" value="HEME-BINDING PROTEIN-RELATED"/>
    <property type="match status" value="1"/>
</dbReference>
<dbReference type="Pfam" id="PF04832">
    <property type="entry name" value="SOUL"/>
    <property type="match status" value="1"/>
</dbReference>
<accession>A0A2W4QG13</accession>
<evidence type="ECO:0000313" key="2">
    <source>
        <dbReference type="Proteomes" id="UP000249396"/>
    </source>
</evidence>
<sequence>MAIEEVRYHVLEQDGRFEIRDYTAHVIAETLVQGRFEQVGNEAFPKLFRYISGDNRSRAKLAMTAPVVQQQAQGNWAVSFIMPATQSLETLPDPEDNKVVLRKVPARRMAAVRYPGFWDKKGYLRYKNELEAWIQAKGLATVGDPIWARYNSPFTPWFLRRNEILVPVEG</sequence>
<reference evidence="1 2" key="1">
    <citation type="journal article" date="2018" name="Aquat. Microb. Ecol.">
        <title>Gammaproteobacterial methanotrophs dominate.</title>
        <authorList>
            <person name="Rissanen A.J."/>
            <person name="Saarenheimo J."/>
            <person name="Tiirola M."/>
            <person name="Peura S."/>
            <person name="Aalto S.L."/>
            <person name="Karvinen A."/>
            <person name="Nykanen H."/>
        </authorList>
    </citation>
    <scope>NUCLEOTIDE SEQUENCE [LARGE SCALE GENOMIC DNA]</scope>
    <source>
        <strain evidence="1">AMbin10</strain>
    </source>
</reference>
<dbReference type="SUPFAM" id="SSF55136">
    <property type="entry name" value="Probable bacterial effector-binding domain"/>
    <property type="match status" value="1"/>
</dbReference>
<dbReference type="PANTHER" id="PTHR11220:SF1">
    <property type="entry name" value="HEME-BINDING PROTEIN 2"/>
    <property type="match status" value="1"/>
</dbReference>
<gene>
    <name evidence="1" type="ORF">DM484_26975</name>
</gene>
<proteinExistence type="predicted"/>
<dbReference type="InterPro" id="IPR006917">
    <property type="entry name" value="SOUL_heme-bd"/>
</dbReference>